<dbReference type="GO" id="GO:1990281">
    <property type="term" value="C:efflux pump complex"/>
    <property type="evidence" value="ECO:0007669"/>
    <property type="project" value="TreeGrafter"/>
</dbReference>
<comment type="similarity">
    <text evidence="1">Belongs to the membrane fusion protein (MFP) (TC 8.A.1) family.</text>
</comment>
<evidence type="ECO:0000313" key="2">
    <source>
        <dbReference type="EMBL" id="NNV22908.1"/>
    </source>
</evidence>
<evidence type="ECO:0000256" key="1">
    <source>
        <dbReference type="ARBA" id="ARBA00009477"/>
    </source>
</evidence>
<dbReference type="Gene3D" id="2.40.50.100">
    <property type="match status" value="1"/>
</dbReference>
<organism evidence="2 3">
    <name type="scientific">Brucella pseudogrignonensis</name>
    <dbReference type="NCBI Taxonomy" id="419475"/>
    <lineage>
        <taxon>Bacteria</taxon>
        <taxon>Pseudomonadati</taxon>
        <taxon>Pseudomonadota</taxon>
        <taxon>Alphaproteobacteria</taxon>
        <taxon>Hyphomicrobiales</taxon>
        <taxon>Brucellaceae</taxon>
        <taxon>Brucella/Ochrobactrum group</taxon>
        <taxon>Brucella</taxon>
    </lineage>
</organism>
<dbReference type="Gene3D" id="1.10.287.470">
    <property type="entry name" value="Helix hairpin bin"/>
    <property type="match status" value="1"/>
</dbReference>
<evidence type="ECO:0000313" key="3">
    <source>
        <dbReference type="Proteomes" id="UP000526233"/>
    </source>
</evidence>
<gene>
    <name evidence="2" type="ORF">EHE22_21090</name>
</gene>
<dbReference type="Gene3D" id="2.40.30.170">
    <property type="match status" value="1"/>
</dbReference>
<dbReference type="InterPro" id="IPR006143">
    <property type="entry name" value="RND_pump_MFP"/>
</dbReference>
<dbReference type="PANTHER" id="PTHR30469">
    <property type="entry name" value="MULTIDRUG RESISTANCE PROTEIN MDTA"/>
    <property type="match status" value="1"/>
</dbReference>
<protein>
    <submittedName>
        <fullName evidence="2">Efflux RND transporter periplasmic adaptor subunit</fullName>
    </submittedName>
</protein>
<accession>A0A7Y3T8M0</accession>
<dbReference type="PANTHER" id="PTHR30469:SF15">
    <property type="entry name" value="HLYD FAMILY OF SECRETION PROTEINS"/>
    <property type="match status" value="1"/>
</dbReference>
<dbReference type="SUPFAM" id="SSF111369">
    <property type="entry name" value="HlyD-like secretion proteins"/>
    <property type="match status" value="1"/>
</dbReference>
<proteinExistence type="inferred from homology"/>
<comment type="caution">
    <text evidence="2">The sequence shown here is derived from an EMBL/GenBank/DDBJ whole genome shotgun (WGS) entry which is preliminary data.</text>
</comment>
<dbReference type="AlphaFoldDB" id="A0A7Y3T8M0"/>
<dbReference type="EMBL" id="PKQI01000003">
    <property type="protein sequence ID" value="NNV22908.1"/>
    <property type="molecule type" value="Genomic_DNA"/>
</dbReference>
<dbReference type="GO" id="GO:0015562">
    <property type="term" value="F:efflux transmembrane transporter activity"/>
    <property type="evidence" value="ECO:0007669"/>
    <property type="project" value="TreeGrafter"/>
</dbReference>
<name>A0A7Y3T8M0_9HYPH</name>
<reference evidence="2 3" key="1">
    <citation type="submission" date="2018-11" db="EMBL/GenBank/DDBJ databases">
        <title>Genome sequencing and analysis.</title>
        <authorList>
            <person name="Huang Y.-T."/>
        </authorList>
    </citation>
    <scope>NUCLEOTIDE SEQUENCE [LARGE SCALE GENOMIC DNA]</scope>
    <source>
        <strain evidence="2 3">SHIN</strain>
    </source>
</reference>
<dbReference type="Gene3D" id="2.40.420.20">
    <property type="match status" value="1"/>
</dbReference>
<dbReference type="NCBIfam" id="TIGR01730">
    <property type="entry name" value="RND_mfp"/>
    <property type="match status" value="1"/>
</dbReference>
<dbReference type="Proteomes" id="UP000526233">
    <property type="component" value="Unassembled WGS sequence"/>
</dbReference>
<sequence>MNGNLMRSTTSSGHADIAKSKVRILLSGITVALAVTLAGCKGEEKSTTGTGGSAFVSAAVASKDLGTSEVITGVVESKEPLQASAAQGGRIVQLNGNVGDAVDAGHILAMIDDTSAKLRIRQAEEELRRVEALSIDRAAAAQRISTLAAKGSASEAGRSAAVAEATATQAALDSARAAVSFAKNEADLFIVRASSAGRISTRTAEVGAVVAPGQVLFSIENESGRVIAATAPQALAAQLKSGQSARYTAGSTEGEAVILSVSPKVESGGVVRVRLEVKTGGVLPGAIVQVSIAGDVGDQTIKRVPATAINLDGGGSSYVYLIKDGGQIERTAVRLRGLEGADARISAPFPVGASVVAAGGAFLREGQSVKIVTPGL</sequence>